<organism evidence="3 4">
    <name type="scientific">Clostridium senegalense</name>
    <dbReference type="NCBI Taxonomy" id="1465809"/>
    <lineage>
        <taxon>Bacteria</taxon>
        <taxon>Bacillati</taxon>
        <taxon>Bacillota</taxon>
        <taxon>Clostridia</taxon>
        <taxon>Eubacteriales</taxon>
        <taxon>Clostridiaceae</taxon>
        <taxon>Clostridium</taxon>
    </lineage>
</organism>
<comment type="caution">
    <text evidence="3">The sequence shown here is derived from an EMBL/GenBank/DDBJ whole genome shotgun (WGS) entry which is preliminary data.</text>
</comment>
<dbReference type="PANTHER" id="PTHR46648:SF1">
    <property type="entry name" value="ADENOSINE 5'-MONOPHOSPHORAMIDASE HNT1"/>
    <property type="match status" value="1"/>
</dbReference>
<reference evidence="3 4" key="1">
    <citation type="submission" date="2020-02" db="EMBL/GenBank/DDBJ databases">
        <title>Genome assembly of a novel Clostridium senegalense strain.</title>
        <authorList>
            <person name="Gupta T.B."/>
            <person name="Jauregui R."/>
            <person name="Maclean P."/>
            <person name="Nawarathana A."/>
            <person name="Brightwell G."/>
        </authorList>
    </citation>
    <scope>NUCLEOTIDE SEQUENCE [LARGE SCALE GENOMIC DNA]</scope>
    <source>
        <strain evidence="3 4">AGRFS4</strain>
    </source>
</reference>
<dbReference type="EMBL" id="JAAGPU010000030">
    <property type="protein sequence ID" value="NEU05996.1"/>
    <property type="molecule type" value="Genomic_DNA"/>
</dbReference>
<evidence type="ECO:0000256" key="1">
    <source>
        <dbReference type="PROSITE-ProRule" id="PRU00464"/>
    </source>
</evidence>
<feature type="domain" description="HIT" evidence="2">
    <location>
        <begin position="3"/>
        <end position="108"/>
    </location>
</feature>
<gene>
    <name evidence="3" type="ORF">G3M99_14260</name>
</gene>
<comment type="caution">
    <text evidence="1">Lacks conserved residue(s) required for the propagation of feature annotation.</text>
</comment>
<dbReference type="Gene3D" id="3.30.428.10">
    <property type="entry name" value="HIT-like"/>
    <property type="match status" value="1"/>
</dbReference>
<accession>A0A6M0H5I7</accession>
<dbReference type="Proteomes" id="UP000481872">
    <property type="component" value="Unassembled WGS sequence"/>
</dbReference>
<evidence type="ECO:0000313" key="4">
    <source>
        <dbReference type="Proteomes" id="UP000481872"/>
    </source>
</evidence>
<dbReference type="GO" id="GO:0009117">
    <property type="term" value="P:nucleotide metabolic process"/>
    <property type="evidence" value="ECO:0007669"/>
    <property type="project" value="TreeGrafter"/>
</dbReference>
<keyword evidence="4" id="KW-1185">Reference proteome</keyword>
<dbReference type="PANTHER" id="PTHR46648">
    <property type="entry name" value="HIT FAMILY PROTEIN 1"/>
    <property type="match status" value="1"/>
</dbReference>
<proteinExistence type="predicted"/>
<dbReference type="SUPFAM" id="SSF54197">
    <property type="entry name" value="HIT-like"/>
    <property type="match status" value="1"/>
</dbReference>
<dbReference type="PROSITE" id="PS51084">
    <property type="entry name" value="HIT_2"/>
    <property type="match status" value="1"/>
</dbReference>
<dbReference type="GO" id="GO:0003824">
    <property type="term" value="F:catalytic activity"/>
    <property type="evidence" value="ECO:0007669"/>
    <property type="project" value="InterPro"/>
</dbReference>
<dbReference type="Pfam" id="PF01230">
    <property type="entry name" value="HIT"/>
    <property type="match status" value="1"/>
</dbReference>
<evidence type="ECO:0000313" key="3">
    <source>
        <dbReference type="EMBL" id="NEU05996.1"/>
    </source>
</evidence>
<dbReference type="InterPro" id="IPR011146">
    <property type="entry name" value="HIT-like"/>
</dbReference>
<name>A0A6M0H5I7_9CLOT</name>
<dbReference type="RefSeq" id="WP_061995959.1">
    <property type="nucleotide sequence ID" value="NZ_JAAGPU010000030.1"/>
</dbReference>
<dbReference type="AlphaFoldDB" id="A0A6M0H5I7"/>
<protein>
    <submittedName>
        <fullName evidence="3">HIT family protein</fullName>
    </submittedName>
</protein>
<dbReference type="InterPro" id="IPR036265">
    <property type="entry name" value="HIT-like_sf"/>
</dbReference>
<dbReference type="InterPro" id="IPR001310">
    <property type="entry name" value="Histidine_triad_HIT"/>
</dbReference>
<sequence>MCLGCRLANNELGVYKVYENSFFSVILDKAPFNEGHLLILPRRHVKEIYDLTLEELNNLSDILRSMSKLLQETFNPDGITIIQNGGIFNDLSHLHVNVIPRYENDGFNYGDPENKYCANLILNKTQNKLIEKIKKLKI</sequence>
<evidence type="ECO:0000259" key="2">
    <source>
        <dbReference type="PROSITE" id="PS51084"/>
    </source>
</evidence>